<comment type="similarity">
    <text evidence="2">Belongs to the peptidase S54 family.</text>
</comment>
<keyword evidence="8" id="KW-1185">Reference proteome</keyword>
<feature type="transmembrane region" description="Helical" evidence="6">
    <location>
        <begin position="283"/>
        <end position="304"/>
    </location>
</feature>
<evidence type="ECO:0000313" key="8">
    <source>
        <dbReference type="Proteomes" id="UP000887565"/>
    </source>
</evidence>
<dbReference type="AlphaFoldDB" id="A0A915KLG4"/>
<proteinExistence type="inferred from homology"/>
<organism evidence="8 9">
    <name type="scientific">Romanomermis culicivorax</name>
    <name type="common">Nematode worm</name>
    <dbReference type="NCBI Taxonomy" id="13658"/>
    <lineage>
        <taxon>Eukaryota</taxon>
        <taxon>Metazoa</taxon>
        <taxon>Ecdysozoa</taxon>
        <taxon>Nematoda</taxon>
        <taxon>Enoplea</taxon>
        <taxon>Dorylaimia</taxon>
        <taxon>Mermithida</taxon>
        <taxon>Mermithoidea</taxon>
        <taxon>Mermithidae</taxon>
        <taxon>Romanomermis</taxon>
    </lineage>
</organism>
<dbReference type="SUPFAM" id="SSF144091">
    <property type="entry name" value="Rhomboid-like"/>
    <property type="match status" value="1"/>
</dbReference>
<name>A0A915KLG4_ROMCU</name>
<dbReference type="Gene3D" id="1.10.238.10">
    <property type="entry name" value="EF-hand"/>
    <property type="match status" value="1"/>
</dbReference>
<evidence type="ECO:0000256" key="6">
    <source>
        <dbReference type="SAM" id="Phobius"/>
    </source>
</evidence>
<dbReference type="SUPFAM" id="SSF47473">
    <property type="entry name" value="EF-hand"/>
    <property type="match status" value="1"/>
</dbReference>
<dbReference type="InterPro" id="IPR011992">
    <property type="entry name" value="EF-hand-dom_pair"/>
</dbReference>
<comment type="subcellular location">
    <subcellularLocation>
        <location evidence="1">Membrane</location>
        <topology evidence="1">Multi-pass membrane protein</topology>
    </subcellularLocation>
</comment>
<evidence type="ECO:0000256" key="2">
    <source>
        <dbReference type="ARBA" id="ARBA00009045"/>
    </source>
</evidence>
<reference evidence="9" key="1">
    <citation type="submission" date="2022-11" db="UniProtKB">
        <authorList>
            <consortium name="WormBaseParasite"/>
        </authorList>
    </citation>
    <scope>IDENTIFICATION</scope>
</reference>
<keyword evidence="3 6" id="KW-0812">Transmembrane</keyword>
<evidence type="ECO:0000256" key="3">
    <source>
        <dbReference type="ARBA" id="ARBA00022692"/>
    </source>
</evidence>
<dbReference type="Gene3D" id="1.20.1540.10">
    <property type="entry name" value="Rhomboid-like"/>
    <property type="match status" value="1"/>
</dbReference>
<dbReference type="GO" id="GO:0004252">
    <property type="term" value="F:serine-type endopeptidase activity"/>
    <property type="evidence" value="ECO:0007669"/>
    <property type="project" value="InterPro"/>
</dbReference>
<feature type="transmembrane region" description="Helical" evidence="6">
    <location>
        <begin position="371"/>
        <end position="391"/>
    </location>
</feature>
<dbReference type="InterPro" id="IPR035952">
    <property type="entry name" value="Rhomboid-like_sf"/>
</dbReference>
<sequence length="461" mass="52393">MQPFATCSEIQIELEFISNKLMTSSTVSVQKQPYSSSSQSKVKQSNLINLTSKEGKVHIHNNTIRFVSRRLRKKKRKFSSTKTELSKMTGSSVQLIDNKNLRSSSKVKLLSFKSVSCMATTSGERSQPSEDWYRIFRTLDTENEGKVRWTKFKARLKAAGEIAGLSKQETARLLAGNRQDRFIDFSEFCLLMSKAKKMRLTNVVLHAARMVLAKSLRRNEFHYLQQYSCSPPPFFIPLITSVQIIVYVYYVIQEGCVMSLTEPQPLKSPLIFNPERRFEIWRFITYMMIHIGFYHIVFNSMVQFVLGLPLELVHKYYRIAIVYFSGILAGSMASSVVDPAAYLAGASGGVYALLSAHGAHLVVNWQEMEFANIRLLTLLVMIFTDVAVAIYDRYGSGGPPAILRRIELAGVGRQSDRAVILLQPGVGRISIELKFVVRRCPTFKKILQFSAFKRRPVNQHI</sequence>
<dbReference type="InterPro" id="IPR051739">
    <property type="entry name" value="Rhomboid_IM_Serine_Proteases"/>
</dbReference>
<dbReference type="PANTHER" id="PTHR45840:SF9">
    <property type="entry name" value="INACTIVE RHOMBOID-RELATED PROTEIN 2"/>
    <property type="match status" value="1"/>
</dbReference>
<evidence type="ECO:0000259" key="7">
    <source>
        <dbReference type="Pfam" id="PF01694"/>
    </source>
</evidence>
<dbReference type="GO" id="GO:0016020">
    <property type="term" value="C:membrane"/>
    <property type="evidence" value="ECO:0007669"/>
    <property type="project" value="UniProtKB-SubCell"/>
</dbReference>
<dbReference type="PANTHER" id="PTHR45840">
    <property type="entry name" value="RHOMBOID-RELATED PROTEIN"/>
    <property type="match status" value="1"/>
</dbReference>
<evidence type="ECO:0000256" key="4">
    <source>
        <dbReference type="ARBA" id="ARBA00022989"/>
    </source>
</evidence>
<dbReference type="InterPro" id="IPR022764">
    <property type="entry name" value="Peptidase_S54_rhomboid_dom"/>
</dbReference>
<protein>
    <submittedName>
        <fullName evidence="9">Peptidase S54 rhomboid domain-containing protein</fullName>
    </submittedName>
</protein>
<evidence type="ECO:0000256" key="1">
    <source>
        <dbReference type="ARBA" id="ARBA00004141"/>
    </source>
</evidence>
<feature type="transmembrane region" description="Helical" evidence="6">
    <location>
        <begin position="316"/>
        <end position="333"/>
    </location>
</feature>
<evidence type="ECO:0000313" key="9">
    <source>
        <dbReference type="WBParaSite" id="nRc.2.0.1.t39611-RA"/>
    </source>
</evidence>
<accession>A0A915KLG4</accession>
<dbReference type="Pfam" id="PF01694">
    <property type="entry name" value="Rhomboid"/>
    <property type="match status" value="1"/>
</dbReference>
<evidence type="ECO:0000256" key="5">
    <source>
        <dbReference type="ARBA" id="ARBA00023136"/>
    </source>
</evidence>
<feature type="domain" description="Peptidase S54 rhomboid" evidence="7">
    <location>
        <begin position="278"/>
        <end position="394"/>
    </location>
</feature>
<keyword evidence="5 6" id="KW-0472">Membrane</keyword>
<keyword evidence="4 6" id="KW-1133">Transmembrane helix</keyword>
<dbReference type="WBParaSite" id="nRc.2.0.1.t39611-RA">
    <property type="protein sequence ID" value="nRc.2.0.1.t39611-RA"/>
    <property type="gene ID" value="nRc.2.0.1.g39611"/>
</dbReference>
<dbReference type="Proteomes" id="UP000887565">
    <property type="component" value="Unplaced"/>
</dbReference>
<feature type="transmembrane region" description="Helical" evidence="6">
    <location>
        <begin position="340"/>
        <end position="359"/>
    </location>
</feature>